<comment type="caution">
    <text evidence="2">The sequence shown here is derived from an EMBL/GenBank/DDBJ whole genome shotgun (WGS) entry which is preliminary data.</text>
</comment>
<gene>
    <name evidence="2" type="ORF">L1049_022776</name>
</gene>
<sequence length="206" mass="22460">MNPEPSRAESQSPREISLLISSSSSASFLPSSRDGFIRRVQILPYLHSANSEERYYIASQPYHVIDIEMQSAQTFAQTGDRVPPTPPVNLGKTFLSLTYQAAASLMVSYYQSSLSPSMLPSSSSGFHVPLHFVEIALVIGFAASLMGVLLRDAYPVKASIIERTGSVFAASGFFMMMVNFLPGIYKWIGWVAGAGSILALILSIRK</sequence>
<keyword evidence="3" id="KW-1185">Reference proteome</keyword>
<accession>A0AAP0RCY3</accession>
<feature type="transmembrane region" description="Helical" evidence="1">
    <location>
        <begin position="161"/>
        <end position="181"/>
    </location>
</feature>
<evidence type="ECO:0000313" key="3">
    <source>
        <dbReference type="Proteomes" id="UP001415857"/>
    </source>
</evidence>
<feature type="transmembrane region" description="Helical" evidence="1">
    <location>
        <begin position="187"/>
        <end position="204"/>
    </location>
</feature>
<keyword evidence="1" id="KW-0812">Transmembrane</keyword>
<name>A0AAP0RCY3_LIQFO</name>
<keyword evidence="1" id="KW-0472">Membrane</keyword>
<evidence type="ECO:0000256" key="1">
    <source>
        <dbReference type="SAM" id="Phobius"/>
    </source>
</evidence>
<reference evidence="2 3" key="1">
    <citation type="journal article" date="2024" name="Plant J.">
        <title>Genome sequences and population genomics reveal climatic adaptation and genomic divergence between two closely related sweetgum species.</title>
        <authorList>
            <person name="Xu W.Q."/>
            <person name="Ren C.Q."/>
            <person name="Zhang X.Y."/>
            <person name="Comes H.P."/>
            <person name="Liu X.H."/>
            <person name="Li Y.G."/>
            <person name="Kettle C.J."/>
            <person name="Jalonen R."/>
            <person name="Gaisberger H."/>
            <person name="Ma Y.Z."/>
            <person name="Qiu Y.X."/>
        </authorList>
    </citation>
    <scope>NUCLEOTIDE SEQUENCE [LARGE SCALE GENOMIC DNA]</scope>
    <source>
        <strain evidence="2">Hangzhou</strain>
    </source>
</reference>
<proteinExistence type="predicted"/>
<dbReference type="AlphaFoldDB" id="A0AAP0RCY3"/>
<organism evidence="2 3">
    <name type="scientific">Liquidambar formosana</name>
    <name type="common">Formosan gum</name>
    <dbReference type="NCBI Taxonomy" id="63359"/>
    <lineage>
        <taxon>Eukaryota</taxon>
        <taxon>Viridiplantae</taxon>
        <taxon>Streptophyta</taxon>
        <taxon>Embryophyta</taxon>
        <taxon>Tracheophyta</taxon>
        <taxon>Spermatophyta</taxon>
        <taxon>Magnoliopsida</taxon>
        <taxon>eudicotyledons</taxon>
        <taxon>Gunneridae</taxon>
        <taxon>Pentapetalae</taxon>
        <taxon>Saxifragales</taxon>
        <taxon>Altingiaceae</taxon>
        <taxon>Liquidambar</taxon>
    </lineage>
</organism>
<dbReference type="EMBL" id="JBBPBK010000011">
    <property type="protein sequence ID" value="KAK9275509.1"/>
    <property type="molecule type" value="Genomic_DNA"/>
</dbReference>
<protein>
    <submittedName>
        <fullName evidence="2">Uncharacterized protein</fullName>
    </submittedName>
</protein>
<feature type="transmembrane region" description="Helical" evidence="1">
    <location>
        <begin position="130"/>
        <end position="149"/>
    </location>
</feature>
<keyword evidence="1" id="KW-1133">Transmembrane helix</keyword>
<evidence type="ECO:0000313" key="2">
    <source>
        <dbReference type="EMBL" id="KAK9275509.1"/>
    </source>
</evidence>
<dbReference type="Proteomes" id="UP001415857">
    <property type="component" value="Unassembled WGS sequence"/>
</dbReference>